<dbReference type="PATRIC" id="fig|1280953.3.peg.653"/>
<keyword evidence="3" id="KW-1185">Reference proteome</keyword>
<organism evidence="2 3">
    <name type="scientific">Hyphomonas oceanitis SCH89</name>
    <dbReference type="NCBI Taxonomy" id="1280953"/>
    <lineage>
        <taxon>Bacteria</taxon>
        <taxon>Pseudomonadati</taxon>
        <taxon>Pseudomonadota</taxon>
        <taxon>Alphaproteobacteria</taxon>
        <taxon>Hyphomonadales</taxon>
        <taxon>Hyphomonadaceae</taxon>
        <taxon>Hyphomonas</taxon>
    </lineage>
</organism>
<feature type="chain" id="PRO_5001573454" evidence="1">
    <location>
        <begin position="22"/>
        <end position="164"/>
    </location>
</feature>
<keyword evidence="1" id="KW-0732">Signal</keyword>
<evidence type="ECO:0000313" key="2">
    <source>
        <dbReference type="EMBL" id="KDA03854.1"/>
    </source>
</evidence>
<dbReference type="Proteomes" id="UP000024942">
    <property type="component" value="Unassembled WGS sequence"/>
</dbReference>
<dbReference type="eggNOG" id="ENOG5030N9J">
    <property type="taxonomic scope" value="Bacteria"/>
</dbReference>
<dbReference type="RefSeq" id="WP_051624479.1">
    <property type="nucleotide sequence ID" value="NZ_ARYL01000003.1"/>
</dbReference>
<dbReference type="EMBL" id="ARYL01000003">
    <property type="protein sequence ID" value="KDA03854.1"/>
    <property type="molecule type" value="Genomic_DNA"/>
</dbReference>
<name>A0A059GAV5_9PROT</name>
<gene>
    <name evidence="2" type="ORF">HOC_03223</name>
</gene>
<dbReference type="STRING" id="1280953.HOC_03223"/>
<dbReference type="AlphaFoldDB" id="A0A059GAV5"/>
<dbReference type="PROSITE" id="PS51257">
    <property type="entry name" value="PROKAR_LIPOPROTEIN"/>
    <property type="match status" value="1"/>
</dbReference>
<evidence type="ECO:0000313" key="3">
    <source>
        <dbReference type="Proteomes" id="UP000024942"/>
    </source>
</evidence>
<protein>
    <submittedName>
        <fullName evidence="2">Putative lipoprotein</fullName>
    </submittedName>
</protein>
<proteinExistence type="predicted"/>
<evidence type="ECO:0000256" key="1">
    <source>
        <dbReference type="SAM" id="SignalP"/>
    </source>
</evidence>
<keyword evidence="2" id="KW-0449">Lipoprotein</keyword>
<dbReference type="InterPro" id="IPR021395">
    <property type="entry name" value="DUF3035"/>
</dbReference>
<reference evidence="2 3" key="1">
    <citation type="journal article" date="2014" name="Antonie Van Leeuwenhoek">
        <title>Hyphomonas beringensis sp. nov. and Hyphomonas chukchiensis sp. nov., isolated from surface seawater of the Bering Sea and Chukchi Sea.</title>
        <authorList>
            <person name="Li C."/>
            <person name="Lai Q."/>
            <person name="Li G."/>
            <person name="Dong C."/>
            <person name="Wang J."/>
            <person name="Liao Y."/>
            <person name="Shao Z."/>
        </authorList>
    </citation>
    <scope>NUCLEOTIDE SEQUENCE [LARGE SCALE GENOMIC DNA]</scope>
    <source>
        <strain evidence="2 3">SCH89</strain>
    </source>
</reference>
<comment type="caution">
    <text evidence="2">The sequence shown here is derived from an EMBL/GenBank/DDBJ whole genome shotgun (WGS) entry which is preliminary data.</text>
</comment>
<sequence>MMKPVLLIAAGAALAATTACTSGGGGTRTPDEFRVVTKAPLIVPPEYALRPPPAGGSLPAEVDTARAEVATTFGTTVGKDASKSERALVASAGANAVNPMVRAQVDYEETKTIRKSTGVVDKILFWRKDNVEDIEAVSTDNATGGGDIEIVKAKPGARLKLPGT</sequence>
<accession>A0A059GAV5</accession>
<feature type="signal peptide" evidence="1">
    <location>
        <begin position="1"/>
        <end position="21"/>
    </location>
</feature>
<dbReference type="Pfam" id="PF11233">
    <property type="entry name" value="DUF3035"/>
    <property type="match status" value="1"/>
</dbReference>